<dbReference type="InterPro" id="IPR002104">
    <property type="entry name" value="Integrase_catalytic"/>
</dbReference>
<evidence type="ECO:0000256" key="2">
    <source>
        <dbReference type="ARBA" id="ARBA00022908"/>
    </source>
</evidence>
<dbReference type="Gene3D" id="1.10.443.10">
    <property type="entry name" value="Intergrase catalytic core"/>
    <property type="match status" value="1"/>
</dbReference>
<keyword evidence="3 5" id="KW-0238">DNA-binding</keyword>
<dbReference type="InterPro" id="IPR011010">
    <property type="entry name" value="DNA_brk_join_enz"/>
</dbReference>
<keyword evidence="4" id="KW-0233">DNA recombination</keyword>
<keyword evidence="2" id="KW-0229">DNA integration</keyword>
<dbReference type="CDD" id="cd01189">
    <property type="entry name" value="INT_ICEBs1_C_like"/>
    <property type="match status" value="1"/>
</dbReference>
<dbReference type="PANTHER" id="PTHR30629:SF2">
    <property type="entry name" value="PROPHAGE INTEGRASE INTS-RELATED"/>
    <property type="match status" value="1"/>
</dbReference>
<evidence type="ECO:0000256" key="4">
    <source>
        <dbReference type="ARBA" id="ARBA00023172"/>
    </source>
</evidence>
<dbReference type="GO" id="GO:0006310">
    <property type="term" value="P:DNA recombination"/>
    <property type="evidence" value="ECO:0007669"/>
    <property type="project" value="UniProtKB-KW"/>
</dbReference>
<feature type="domain" description="Tyr recombinase" evidence="6">
    <location>
        <begin position="178"/>
        <end position="376"/>
    </location>
</feature>
<accession>A0AAX2ED94</accession>
<reference evidence="8 9" key="1">
    <citation type="submission" date="2016-10" db="EMBL/GenBank/DDBJ databases">
        <authorList>
            <person name="Varghese N."/>
            <person name="Submissions S."/>
        </authorList>
    </citation>
    <scope>NUCLEOTIDE SEQUENCE [LARGE SCALE GENOMIC DNA]</scope>
    <source>
        <strain evidence="8 9">DSM 21619</strain>
    </source>
</reference>
<evidence type="ECO:0000256" key="3">
    <source>
        <dbReference type="ARBA" id="ARBA00023125"/>
    </source>
</evidence>
<dbReference type="RefSeq" id="WP_093879958.1">
    <property type="nucleotide sequence ID" value="NZ_FOCD01000001.1"/>
</dbReference>
<dbReference type="Proteomes" id="UP000199735">
    <property type="component" value="Unassembled WGS sequence"/>
</dbReference>
<dbReference type="InterPro" id="IPR013762">
    <property type="entry name" value="Integrase-like_cat_sf"/>
</dbReference>
<sequence>MKMHKSRKDPDLFYYYNSKNVKMWCYRHRYYDALRNRKEKSKQGFETENSAYRALLQVKQDILNGDIKMVDSSNLTVSQWIDTWYELNENSWKVSTQVQRMKAIRLQIKPLLGKYKLAELDKATYIRVYINPLLKRYKPRTVGLLHRTFKIAVNAAVDNELIIRNRFNNIKIDQGEEAADNFLTPEELNTLLSAAEDEKDKDITNYTLILLLAYTGIRKGESLGLRWSDFDPDNSTISINRTRDQKGVRSPKTKRSKRTIYITDSLSHQLILYKLWCKKLKMSFGKKFSDEEYIFLSRVTGEGVSENKSRYALDLLLKKTGIKKITVHGLRHTHASILVSEGVPVTTIAKRLGNTPDMIFNVYGHSYQSMEMQTVNVFDQSLGALRGSSGGGF</sequence>
<name>A0AAX2ED94_9BACI</name>
<evidence type="ECO:0000259" key="7">
    <source>
        <dbReference type="PROSITE" id="PS51900"/>
    </source>
</evidence>
<dbReference type="PROSITE" id="PS51898">
    <property type="entry name" value="TYR_RECOMBINASE"/>
    <property type="match status" value="1"/>
</dbReference>
<protein>
    <submittedName>
        <fullName evidence="8">Site-specific recombinase XerD</fullName>
    </submittedName>
</protein>
<comment type="caution">
    <text evidence="8">The sequence shown here is derived from an EMBL/GenBank/DDBJ whole genome shotgun (WGS) entry which is preliminary data.</text>
</comment>
<dbReference type="SUPFAM" id="SSF56349">
    <property type="entry name" value="DNA breaking-rejoining enzymes"/>
    <property type="match status" value="1"/>
</dbReference>
<dbReference type="Pfam" id="PF00589">
    <property type="entry name" value="Phage_integrase"/>
    <property type="match status" value="1"/>
</dbReference>
<dbReference type="Pfam" id="PF14659">
    <property type="entry name" value="Phage_int_SAM_3"/>
    <property type="match status" value="1"/>
</dbReference>
<dbReference type="Pfam" id="PF14657">
    <property type="entry name" value="Arm-DNA-bind_4"/>
    <property type="match status" value="1"/>
</dbReference>
<comment type="similarity">
    <text evidence="1">Belongs to the 'phage' integrase family.</text>
</comment>
<dbReference type="AlphaFoldDB" id="A0AAX2ED94"/>
<evidence type="ECO:0000259" key="6">
    <source>
        <dbReference type="PROSITE" id="PS51898"/>
    </source>
</evidence>
<gene>
    <name evidence="8" type="ORF">SAMN04489762_1080</name>
</gene>
<dbReference type="InterPro" id="IPR028259">
    <property type="entry name" value="AP2-like_int_N"/>
</dbReference>
<evidence type="ECO:0000313" key="8">
    <source>
        <dbReference type="EMBL" id="SEM80311.1"/>
    </source>
</evidence>
<evidence type="ECO:0000313" key="9">
    <source>
        <dbReference type="Proteomes" id="UP000199735"/>
    </source>
</evidence>
<evidence type="ECO:0000256" key="5">
    <source>
        <dbReference type="PROSITE-ProRule" id="PRU01248"/>
    </source>
</evidence>
<dbReference type="GO" id="GO:0003677">
    <property type="term" value="F:DNA binding"/>
    <property type="evidence" value="ECO:0007669"/>
    <property type="project" value="UniProtKB-UniRule"/>
</dbReference>
<dbReference type="GO" id="GO:0015074">
    <property type="term" value="P:DNA integration"/>
    <property type="evidence" value="ECO:0007669"/>
    <property type="project" value="UniProtKB-KW"/>
</dbReference>
<dbReference type="InterPro" id="IPR044068">
    <property type="entry name" value="CB"/>
</dbReference>
<evidence type="ECO:0000256" key="1">
    <source>
        <dbReference type="ARBA" id="ARBA00008857"/>
    </source>
</evidence>
<dbReference type="PROSITE" id="PS51900">
    <property type="entry name" value="CB"/>
    <property type="match status" value="1"/>
</dbReference>
<feature type="domain" description="Core-binding (CB)" evidence="7">
    <location>
        <begin position="75"/>
        <end position="157"/>
    </location>
</feature>
<dbReference type="PANTHER" id="PTHR30629">
    <property type="entry name" value="PROPHAGE INTEGRASE"/>
    <property type="match status" value="1"/>
</dbReference>
<dbReference type="InterPro" id="IPR010998">
    <property type="entry name" value="Integrase_recombinase_N"/>
</dbReference>
<dbReference type="Gene3D" id="1.10.150.130">
    <property type="match status" value="1"/>
</dbReference>
<organism evidence="8 9">
    <name type="scientific">Terribacillus saccharophilus</name>
    <dbReference type="NCBI Taxonomy" id="361277"/>
    <lineage>
        <taxon>Bacteria</taxon>
        <taxon>Bacillati</taxon>
        <taxon>Bacillota</taxon>
        <taxon>Bacilli</taxon>
        <taxon>Bacillales</taxon>
        <taxon>Bacillaceae</taxon>
        <taxon>Terribacillus</taxon>
    </lineage>
</organism>
<proteinExistence type="inferred from homology"/>
<dbReference type="InterPro" id="IPR004107">
    <property type="entry name" value="Integrase_SAM-like_N"/>
</dbReference>
<dbReference type="InterPro" id="IPR050808">
    <property type="entry name" value="Phage_Integrase"/>
</dbReference>
<dbReference type="EMBL" id="FOCD01000001">
    <property type="protein sequence ID" value="SEM80311.1"/>
    <property type="molecule type" value="Genomic_DNA"/>
</dbReference>